<evidence type="ECO:0000256" key="12">
    <source>
        <dbReference type="ARBA" id="ARBA00023136"/>
    </source>
</evidence>
<evidence type="ECO:0000256" key="9">
    <source>
        <dbReference type="ARBA" id="ARBA00022919"/>
    </source>
</evidence>
<keyword evidence="10 13" id="KW-1133">Transmembrane helix</keyword>
<dbReference type="OrthoDB" id="387657at2759"/>
<evidence type="ECO:0000256" key="10">
    <source>
        <dbReference type="ARBA" id="ARBA00022989"/>
    </source>
</evidence>
<gene>
    <name evidence="15" type="ORF">AW171_hschr31371</name>
</gene>
<keyword evidence="9" id="KW-0746">Sphingolipid metabolism</keyword>
<dbReference type="GO" id="GO:0006665">
    <property type="term" value="P:sphingolipid metabolic process"/>
    <property type="evidence" value="ECO:0007669"/>
    <property type="project" value="UniProtKB-KW"/>
</dbReference>
<name>A0A109UXV1_9SACH</name>
<protein>
    <submittedName>
        <fullName evidence="15">HCL618Cp</fullName>
    </submittedName>
</protein>
<dbReference type="Gene3D" id="3.60.10.10">
    <property type="entry name" value="Endonuclease/exonuclease/phosphatase"/>
    <property type="match status" value="1"/>
</dbReference>
<keyword evidence="12 13" id="KW-0472">Membrane</keyword>
<evidence type="ECO:0000256" key="4">
    <source>
        <dbReference type="ARBA" id="ARBA00006335"/>
    </source>
</evidence>
<evidence type="ECO:0000256" key="2">
    <source>
        <dbReference type="ARBA" id="ARBA00004760"/>
    </source>
</evidence>
<feature type="transmembrane region" description="Helical" evidence="13">
    <location>
        <begin position="386"/>
        <end position="406"/>
    </location>
</feature>
<comment type="subcellular location">
    <subcellularLocation>
        <location evidence="1">Membrane</location>
        <topology evidence="1">Multi-pass membrane protein</topology>
    </subcellularLocation>
</comment>
<keyword evidence="7" id="KW-0378">Hydrolase</keyword>
<evidence type="ECO:0000256" key="11">
    <source>
        <dbReference type="ARBA" id="ARBA00023098"/>
    </source>
</evidence>
<keyword evidence="6" id="KW-0479">Metal-binding</keyword>
<evidence type="ECO:0000256" key="3">
    <source>
        <dbReference type="ARBA" id="ARBA00004991"/>
    </source>
</evidence>
<evidence type="ECO:0000256" key="7">
    <source>
        <dbReference type="ARBA" id="ARBA00022801"/>
    </source>
</evidence>
<reference evidence="15 16" key="1">
    <citation type="submission" date="2016-01" db="EMBL/GenBank/DDBJ databases">
        <title>Genome sequence of the yeast Holleya sinecauda.</title>
        <authorList>
            <person name="Dietrich F.S."/>
        </authorList>
    </citation>
    <scope>NUCLEOTIDE SEQUENCE [LARGE SCALE GENOMIC DNA]</scope>
    <source>
        <strain evidence="15 16">ATCC 58844</strain>
    </source>
</reference>
<evidence type="ECO:0000256" key="8">
    <source>
        <dbReference type="ARBA" id="ARBA00022842"/>
    </source>
</evidence>
<dbReference type="GeneID" id="28722736"/>
<comment type="pathway">
    <text evidence="3">Sphingolipid metabolism.</text>
</comment>
<dbReference type="Pfam" id="PF03372">
    <property type="entry name" value="Exo_endo_phos"/>
    <property type="match status" value="1"/>
</dbReference>
<keyword evidence="11" id="KW-0443">Lipid metabolism</keyword>
<evidence type="ECO:0000256" key="6">
    <source>
        <dbReference type="ARBA" id="ARBA00022723"/>
    </source>
</evidence>
<evidence type="ECO:0000256" key="13">
    <source>
        <dbReference type="SAM" id="Phobius"/>
    </source>
</evidence>
<dbReference type="PANTHER" id="PTHR16320:SF24">
    <property type="entry name" value="PHOSPHODIESTERASE, PUTATIVE-RELATED"/>
    <property type="match status" value="1"/>
</dbReference>
<dbReference type="FunFam" id="3.60.10.10:FF:000073">
    <property type="entry name" value="Inositol phosphosphingolipid phospholipase"/>
    <property type="match status" value="1"/>
</dbReference>
<dbReference type="RefSeq" id="XP_017986529.1">
    <property type="nucleotide sequence ID" value="XM_018131583.1"/>
</dbReference>
<keyword evidence="8" id="KW-0460">Magnesium</keyword>
<dbReference type="GO" id="GO:0004767">
    <property type="term" value="F:sphingomyelin phosphodiesterase activity"/>
    <property type="evidence" value="ECO:0007669"/>
    <property type="project" value="InterPro"/>
</dbReference>
<dbReference type="EMBL" id="CP014243">
    <property type="protein sequence ID" value="AMD19533.1"/>
    <property type="molecule type" value="Genomic_DNA"/>
</dbReference>
<dbReference type="InterPro" id="IPR038772">
    <property type="entry name" value="Sph/SMPD2-like"/>
</dbReference>
<dbReference type="STRING" id="45286.A0A109UXV1"/>
<dbReference type="PANTHER" id="PTHR16320">
    <property type="entry name" value="SPHINGOMYELINASE FAMILY MEMBER"/>
    <property type="match status" value="1"/>
</dbReference>
<sequence length="466" mass="53382">MSRSTRRHDQSTTVSEKSKLDVSQGYVKFLTFNTWGLKHVSKFRQERLCAIADKLAGYDNFLQLVDYRDVSDNNYQLDEDPDDYDVVALQEVWCKSDWDYIVDRCKGRYPYHRWFLSGMVAGPGLAILSKIPIESTFLYRFPINGRPSAFFRGDWYVGKSVSITLLKQTSPNTPQLCIMNSHMHAPYALEGDAAYDCHRTCQAWDFSRLANLYRKSGYAVVIVGDLNCRPASLPFKLLTKEADLEDSWEQLNGKQDLQYIARLLPMDQIKYGGVTCDSTLNTWRADRGPQEACRLDHALIDPQRLQAVKASVKFTERIPNVGSFSDHFGYSCTLKLLPTAGTTFKSKQLSREELILRISLHEEILQLIYTYMSTSRWQQLWRAGHFWLSVVFIAVIPIFIFITTRIVNWLSIFWVFISVIITATGLLDGLISYLFGNSELRALEEVGQEVRDSKRSIQASLDTSVS</sequence>
<evidence type="ECO:0000256" key="5">
    <source>
        <dbReference type="ARBA" id="ARBA00022692"/>
    </source>
</evidence>
<keyword evidence="16" id="KW-1185">Reference proteome</keyword>
<proteinExistence type="inferred from homology"/>
<evidence type="ECO:0000259" key="14">
    <source>
        <dbReference type="Pfam" id="PF03372"/>
    </source>
</evidence>
<keyword evidence="5 13" id="KW-0812">Transmembrane</keyword>
<dbReference type="InterPro" id="IPR036691">
    <property type="entry name" value="Endo/exonu/phosph_ase_sf"/>
</dbReference>
<feature type="domain" description="Endonuclease/exonuclease/phosphatase" evidence="14">
    <location>
        <begin position="30"/>
        <end position="327"/>
    </location>
</feature>
<comment type="pathway">
    <text evidence="2">Lipid metabolism; sphingolipid metabolism.</text>
</comment>
<dbReference type="SUPFAM" id="SSF56219">
    <property type="entry name" value="DNase I-like"/>
    <property type="match status" value="1"/>
</dbReference>
<dbReference type="InterPro" id="IPR005135">
    <property type="entry name" value="Endo/exonuclease/phosphatase"/>
</dbReference>
<evidence type="ECO:0000313" key="15">
    <source>
        <dbReference type="EMBL" id="AMD19533.1"/>
    </source>
</evidence>
<dbReference type="GO" id="GO:0046872">
    <property type="term" value="F:metal ion binding"/>
    <property type="evidence" value="ECO:0007669"/>
    <property type="project" value="UniProtKB-KW"/>
</dbReference>
<evidence type="ECO:0000313" key="16">
    <source>
        <dbReference type="Proteomes" id="UP000243052"/>
    </source>
</evidence>
<dbReference type="AlphaFoldDB" id="A0A109UXV1"/>
<organism evidence="15 16">
    <name type="scientific">Eremothecium sinecaudum</name>
    <dbReference type="NCBI Taxonomy" id="45286"/>
    <lineage>
        <taxon>Eukaryota</taxon>
        <taxon>Fungi</taxon>
        <taxon>Dikarya</taxon>
        <taxon>Ascomycota</taxon>
        <taxon>Saccharomycotina</taxon>
        <taxon>Saccharomycetes</taxon>
        <taxon>Saccharomycetales</taxon>
        <taxon>Saccharomycetaceae</taxon>
        <taxon>Eremothecium</taxon>
    </lineage>
</organism>
<accession>A0A109UXV1</accession>
<dbReference type="Proteomes" id="UP000243052">
    <property type="component" value="Chromosome iii"/>
</dbReference>
<evidence type="ECO:0000256" key="1">
    <source>
        <dbReference type="ARBA" id="ARBA00004141"/>
    </source>
</evidence>
<comment type="similarity">
    <text evidence="4">Belongs to the neutral sphingomyelinase family.</text>
</comment>
<dbReference type="GO" id="GO:0016020">
    <property type="term" value="C:membrane"/>
    <property type="evidence" value="ECO:0007669"/>
    <property type="project" value="UniProtKB-SubCell"/>
</dbReference>
<feature type="transmembrane region" description="Helical" evidence="13">
    <location>
        <begin position="412"/>
        <end position="435"/>
    </location>
</feature>